<evidence type="ECO:0000256" key="1">
    <source>
        <dbReference type="ARBA" id="ARBA00000142"/>
    </source>
</evidence>
<keyword evidence="5" id="KW-0949">S-adenosyl-L-methionine</keyword>
<evidence type="ECO:0000256" key="7">
    <source>
        <dbReference type="SAM" id="MobiDB-lite"/>
    </source>
</evidence>
<accession>A0ABD3RR14</accession>
<reference evidence="8 9" key="1">
    <citation type="submission" date="2024-10" db="EMBL/GenBank/DDBJ databases">
        <title>Updated reference genomes for cyclostephanoid diatoms.</title>
        <authorList>
            <person name="Roberts W.R."/>
            <person name="Alverson A.J."/>
        </authorList>
    </citation>
    <scope>NUCLEOTIDE SEQUENCE [LARGE SCALE GENOMIC DNA]</scope>
    <source>
        <strain evidence="8 9">AJA228-03</strain>
    </source>
</reference>
<protein>
    <recommendedName>
        <fullName evidence="2">tRNA (guanine(46)-N(7))-methyltransferase</fullName>
        <ecNumber evidence="2">2.1.1.33</ecNumber>
    </recommendedName>
</protein>
<evidence type="ECO:0000256" key="6">
    <source>
        <dbReference type="ARBA" id="ARBA00022694"/>
    </source>
</evidence>
<dbReference type="InterPro" id="IPR003358">
    <property type="entry name" value="tRNA_(Gua-N-7)_MeTrfase_Trmb"/>
</dbReference>
<keyword evidence="6" id="KW-0819">tRNA processing</keyword>
<feature type="compositionally biased region" description="Basic residues" evidence="7">
    <location>
        <begin position="1"/>
        <end position="14"/>
    </location>
</feature>
<dbReference type="Gene3D" id="3.40.50.150">
    <property type="entry name" value="Vaccinia Virus protein VP39"/>
    <property type="match status" value="1"/>
</dbReference>
<evidence type="ECO:0000256" key="2">
    <source>
        <dbReference type="ARBA" id="ARBA00011977"/>
    </source>
</evidence>
<dbReference type="NCBIfam" id="TIGR00756">
    <property type="entry name" value="PPR"/>
    <property type="match status" value="1"/>
</dbReference>
<feature type="region of interest" description="Disordered" evidence="7">
    <location>
        <begin position="841"/>
        <end position="886"/>
    </location>
</feature>
<dbReference type="InterPro" id="IPR002885">
    <property type="entry name" value="PPR_rpt"/>
</dbReference>
<dbReference type="Proteomes" id="UP001530377">
    <property type="component" value="Unassembled WGS sequence"/>
</dbReference>
<dbReference type="PANTHER" id="PTHR23417">
    <property type="entry name" value="3-DEOXY-D-MANNO-OCTULOSONIC-ACID TRANSFERASE/TRNA GUANINE-N 7 - -METHYLTRANSFERASE"/>
    <property type="match status" value="1"/>
</dbReference>
<dbReference type="Pfam" id="PF01535">
    <property type="entry name" value="PPR"/>
    <property type="match status" value="1"/>
</dbReference>
<comment type="catalytic activity">
    <reaction evidence="1">
        <text>guanosine(46) in tRNA + S-adenosyl-L-methionine = N(7)-methylguanosine(46) in tRNA + S-adenosyl-L-homocysteine</text>
        <dbReference type="Rhea" id="RHEA:42708"/>
        <dbReference type="Rhea" id="RHEA-COMP:10188"/>
        <dbReference type="Rhea" id="RHEA-COMP:10189"/>
        <dbReference type="ChEBI" id="CHEBI:57856"/>
        <dbReference type="ChEBI" id="CHEBI:59789"/>
        <dbReference type="ChEBI" id="CHEBI:74269"/>
        <dbReference type="ChEBI" id="CHEBI:74480"/>
        <dbReference type="EC" id="2.1.1.33"/>
    </reaction>
</comment>
<feature type="compositionally biased region" description="Basic and acidic residues" evidence="7">
    <location>
        <begin position="15"/>
        <end position="25"/>
    </location>
</feature>
<proteinExistence type="predicted"/>
<dbReference type="SUPFAM" id="SSF53335">
    <property type="entry name" value="S-adenosyl-L-methionine-dependent methyltransferases"/>
    <property type="match status" value="1"/>
</dbReference>
<evidence type="ECO:0000256" key="5">
    <source>
        <dbReference type="ARBA" id="ARBA00022691"/>
    </source>
</evidence>
<dbReference type="InterPro" id="IPR011990">
    <property type="entry name" value="TPR-like_helical_dom_sf"/>
</dbReference>
<keyword evidence="9" id="KW-1185">Reference proteome</keyword>
<feature type="region of interest" description="Disordered" evidence="7">
    <location>
        <begin position="218"/>
        <end position="237"/>
    </location>
</feature>
<dbReference type="Gene3D" id="1.25.40.10">
    <property type="entry name" value="Tetratricopeptide repeat domain"/>
    <property type="match status" value="1"/>
</dbReference>
<dbReference type="AlphaFoldDB" id="A0ABD3RR14"/>
<dbReference type="PROSITE" id="PS51625">
    <property type="entry name" value="SAM_MT_TRMB"/>
    <property type="match status" value="1"/>
</dbReference>
<keyword evidence="4" id="KW-0808">Transferase</keyword>
<gene>
    <name evidence="8" type="ORF">ACHAXA_010984</name>
</gene>
<evidence type="ECO:0000313" key="9">
    <source>
        <dbReference type="Proteomes" id="UP001530377"/>
    </source>
</evidence>
<dbReference type="PANTHER" id="PTHR23417:SF14">
    <property type="entry name" value="PENTACOTRIPEPTIDE-REPEAT REGION OF PRORP DOMAIN-CONTAINING PROTEIN"/>
    <property type="match status" value="1"/>
</dbReference>
<dbReference type="InterPro" id="IPR029063">
    <property type="entry name" value="SAM-dependent_MTases_sf"/>
</dbReference>
<keyword evidence="3" id="KW-0489">Methyltransferase</keyword>
<feature type="region of interest" description="Disordered" evidence="7">
    <location>
        <begin position="1"/>
        <end position="68"/>
    </location>
</feature>
<organism evidence="8 9">
    <name type="scientific">Cyclostephanos tholiformis</name>
    <dbReference type="NCBI Taxonomy" id="382380"/>
    <lineage>
        <taxon>Eukaryota</taxon>
        <taxon>Sar</taxon>
        <taxon>Stramenopiles</taxon>
        <taxon>Ochrophyta</taxon>
        <taxon>Bacillariophyta</taxon>
        <taxon>Coscinodiscophyceae</taxon>
        <taxon>Thalassiosirophycidae</taxon>
        <taxon>Stephanodiscales</taxon>
        <taxon>Stephanodiscaceae</taxon>
        <taxon>Cyclostephanos</taxon>
    </lineage>
</organism>
<evidence type="ECO:0000256" key="4">
    <source>
        <dbReference type="ARBA" id="ARBA00022679"/>
    </source>
</evidence>
<dbReference type="EMBL" id="JALLPB020000201">
    <property type="protein sequence ID" value="KAL3815379.1"/>
    <property type="molecule type" value="Genomic_DNA"/>
</dbReference>
<dbReference type="Pfam" id="PF02390">
    <property type="entry name" value="Methyltransf_4"/>
    <property type="match status" value="1"/>
</dbReference>
<comment type="caution">
    <text evidence="8">The sequence shown here is derived from an EMBL/GenBank/DDBJ whole genome shotgun (WGS) entry which is preliminary data.</text>
</comment>
<evidence type="ECO:0000313" key="8">
    <source>
        <dbReference type="EMBL" id="KAL3815379.1"/>
    </source>
</evidence>
<name>A0ABD3RR14_9STRA</name>
<evidence type="ECO:0000256" key="3">
    <source>
        <dbReference type="ARBA" id="ARBA00022603"/>
    </source>
</evidence>
<dbReference type="EC" id="2.1.1.33" evidence="2"/>
<sequence length="886" mass="99458">MYPSKVRTKRRKRSRDQSIKAHDSSSKLPSAASHNKHEKYLKKSRDQSIKTHASSSKLPAAASHNKHEKYLLHHRKVDRLKIHEEKLALSQQLRQLSSQKRLRECIDLYESAVNDELRDVHHGSIVIDCCSRCGEIYEGERILTKMLLPQASLNSQREEKTRQHSYFWEEHEKISYTKVPIQAWTALLKGYVHSGMMAKAFSLFEHLCDARRSAISSIDGKGGGKKNRKKRKVDEAENGPNVRTFNTLLRGCLWTAASLTFGHSNNEMVGGIVDAGRAWLLCKDVNIVSDSSSYEYYISMLSQSLQCEAAENCFRKMTNEFGVRDIINVGQDVIGLPADLDATILESVVVCLVAIARGFALLGKVEDVRRCAEGALRYLDLTSACKDLASSSFDPPTAIKQTTGGKKAWRDSMTHANSRVDVDTNGRRVESNRLFRNHRLSELRSEASALRDLVTSSPDKKRGCIATQNSLFVAQVMLTRLLYFSGGGTTGRDAMKITPSATEVNAETDMQRWIHSLWHSFGLRETVQRLLDDKHDVMEHVFSHTVSSKMQSKFLSKESCKRLRAHVVGEDSVICTNTGRICFARVFKSLHGNASVGVSEERKPLHIELGAGSGDWACLQAELNPSENYVTVELRADRVAQTFSKCLLHCDQRGGQRANIPLTNVCCVGSECGSFLRDRVAHGSVKTIFVNHPEPPTQTYNITNSSAEEPAHMLNSQTIFSASRCLEPMGKGLLVVVTDNLTYARLICQSLVRLLNEEINLVGLSPSEVRDLNLIESFGSSICLYEGKPSLSIRHYTPQVIEGGYSYFDRLWRTGAGGKNAEMRKRFIIVLRTSAAIAHHDKSSVKPHNLKDGEEKKATKKRGLEKQMRRNERRLLKKQQLEQKEN</sequence>
<dbReference type="GO" id="GO:0008176">
    <property type="term" value="F:tRNA (guanine(46)-N7)-methyltransferase activity"/>
    <property type="evidence" value="ECO:0007669"/>
    <property type="project" value="UniProtKB-EC"/>
</dbReference>